<organism evidence="2">
    <name type="scientific">Bracon brevicornis</name>
    <dbReference type="NCBI Taxonomy" id="1563983"/>
    <lineage>
        <taxon>Eukaryota</taxon>
        <taxon>Metazoa</taxon>
        <taxon>Ecdysozoa</taxon>
        <taxon>Arthropoda</taxon>
        <taxon>Hexapoda</taxon>
        <taxon>Insecta</taxon>
        <taxon>Pterygota</taxon>
        <taxon>Neoptera</taxon>
        <taxon>Endopterygota</taxon>
        <taxon>Hymenoptera</taxon>
        <taxon>Apocrita</taxon>
        <taxon>Ichneumonoidea</taxon>
        <taxon>Braconidae</taxon>
        <taxon>Braconinae</taxon>
        <taxon>Bracon</taxon>
    </lineage>
</organism>
<gene>
    <name evidence="2" type="ORF">BBRV_LOCUS59421</name>
</gene>
<dbReference type="EMBL" id="CADCXW020000020">
    <property type="protein sequence ID" value="CAD1554454.1"/>
    <property type="molecule type" value="Genomic_DNA"/>
</dbReference>
<proteinExistence type="predicted"/>
<sequence>MPAEVTERRLPNPPAENSPAENQQDDDVNGMTDLGRSLSHMSIAENEFVDEDQGQEKPASPVSQHSRTLSPASLSFYRSASPEEPSTSIQIEALIHNEPETVINPLSQDYCREKTPEDDALQNYIPPTPADIMDWQDQAGN</sequence>
<feature type="region of interest" description="Disordered" evidence="1">
    <location>
        <begin position="116"/>
        <end position="141"/>
    </location>
</feature>
<protein>
    <submittedName>
        <fullName evidence="2">Uncharacterized protein</fullName>
    </submittedName>
</protein>
<name>A0A6V7JQM3_9HYME</name>
<accession>A0A6V7JQM3</accession>
<evidence type="ECO:0000313" key="2">
    <source>
        <dbReference type="EMBL" id="CAD1554454.1"/>
    </source>
</evidence>
<feature type="region of interest" description="Disordered" evidence="1">
    <location>
        <begin position="1"/>
        <end position="85"/>
    </location>
</feature>
<reference evidence="2" key="1">
    <citation type="submission" date="2020-07" db="EMBL/GenBank/DDBJ databases">
        <authorList>
            <person name="Ferguson B K."/>
        </authorList>
    </citation>
    <scope>NUCLEOTIDE SEQUENCE</scope>
    <source>
        <strain evidence="2">L06</strain>
    </source>
</reference>
<feature type="compositionally biased region" description="Polar residues" evidence="1">
    <location>
        <begin position="61"/>
        <end position="85"/>
    </location>
</feature>
<feature type="compositionally biased region" description="Basic and acidic residues" evidence="1">
    <location>
        <begin position="1"/>
        <end position="10"/>
    </location>
</feature>
<evidence type="ECO:0000256" key="1">
    <source>
        <dbReference type="SAM" id="MobiDB-lite"/>
    </source>
</evidence>
<dbReference type="AlphaFoldDB" id="A0A6V7JQM3"/>